<reference evidence="1" key="1">
    <citation type="submission" date="2017-04" db="EMBL/GenBank/DDBJ databases">
        <title>Complete Genome Sequences of Twelve Strains of a Stable Defined Moderately Diverse Mouse Microbiota 2 (sDMDMm2).</title>
        <authorList>
            <person name="Uchimura Y."/>
            <person name="Wyss M."/>
            <person name="Brugiroux S."/>
            <person name="Limenitakis J.P."/>
            <person name="Stecher B."/>
            <person name="McCoy K.D."/>
            <person name="Macpherson A.J."/>
        </authorList>
    </citation>
    <scope>NUCLEOTIDE SEQUENCE</scope>
    <source>
        <strain evidence="1">YL58</strain>
    </source>
</reference>
<evidence type="ECO:0000313" key="2">
    <source>
        <dbReference type="Proteomes" id="UP000092574"/>
    </source>
</evidence>
<proteinExistence type="predicted"/>
<dbReference type="RefSeq" id="WP_084043497.1">
    <property type="nucleotide sequence ID" value="NZ_CP015405.2"/>
</dbReference>
<dbReference type="AlphaFoldDB" id="A0A1C7I7Y7"/>
<dbReference type="EMBL" id="CP015405">
    <property type="protein sequence ID" value="ANU75777.1"/>
    <property type="molecule type" value="Genomic_DNA"/>
</dbReference>
<dbReference type="KEGG" id="byl:A4V09_08335"/>
<evidence type="ECO:0000313" key="1">
    <source>
        <dbReference type="EMBL" id="ANU75777.1"/>
    </source>
</evidence>
<dbReference type="OrthoDB" id="9788922at2"/>
<protein>
    <submittedName>
        <fullName evidence="1">Uncharacterized protein</fullName>
    </submittedName>
</protein>
<sequence length="125" mass="15086">MTWNVEFLEEAEKVVSAVGYGMSRKNHKRVNGRLLQMDKQFSDLKERQKSRIAEWLYMAYREACLRTGREPDKEADREILNSVMAKIEDAEIWIPYGEIVSYYRRRKKHMKKRLDKEKIREDTIE</sequence>
<name>A0A1C7I7Y7_9FIRM</name>
<gene>
    <name evidence="1" type="ORF">A4V09_08335</name>
</gene>
<organism evidence="1 2">
    <name type="scientific">Blautia pseudococcoides</name>
    <dbReference type="NCBI Taxonomy" id="1796616"/>
    <lineage>
        <taxon>Bacteria</taxon>
        <taxon>Bacillati</taxon>
        <taxon>Bacillota</taxon>
        <taxon>Clostridia</taxon>
        <taxon>Lachnospirales</taxon>
        <taxon>Lachnospiraceae</taxon>
        <taxon>Blautia</taxon>
    </lineage>
</organism>
<accession>A0A1C7I7Y7</accession>
<keyword evidence="2" id="KW-1185">Reference proteome</keyword>
<dbReference type="Proteomes" id="UP000092574">
    <property type="component" value="Chromosome"/>
</dbReference>